<evidence type="ECO:0000256" key="5">
    <source>
        <dbReference type="ARBA" id="ARBA00022692"/>
    </source>
</evidence>
<organism evidence="19 20">
    <name type="scientific">Handroanthus impetiginosus</name>
    <dbReference type="NCBI Taxonomy" id="429701"/>
    <lineage>
        <taxon>Eukaryota</taxon>
        <taxon>Viridiplantae</taxon>
        <taxon>Streptophyta</taxon>
        <taxon>Embryophyta</taxon>
        <taxon>Tracheophyta</taxon>
        <taxon>Spermatophyta</taxon>
        <taxon>Magnoliopsida</taxon>
        <taxon>eudicotyledons</taxon>
        <taxon>Gunneridae</taxon>
        <taxon>Pentapetalae</taxon>
        <taxon>asterids</taxon>
        <taxon>lamiids</taxon>
        <taxon>Lamiales</taxon>
        <taxon>Bignoniaceae</taxon>
        <taxon>Crescentiina</taxon>
        <taxon>Tabebuia alliance</taxon>
        <taxon>Handroanthus</taxon>
    </lineage>
</organism>
<gene>
    <name evidence="19" type="ORF">CDL12_22139</name>
</gene>
<dbReference type="PROSITE" id="PS00108">
    <property type="entry name" value="PROTEIN_KINASE_ST"/>
    <property type="match status" value="1"/>
</dbReference>
<dbReference type="PROSITE" id="PS50011">
    <property type="entry name" value="PROTEIN_KINASE_DOM"/>
    <property type="match status" value="1"/>
</dbReference>
<dbReference type="GO" id="GO:0004674">
    <property type="term" value="F:protein serine/threonine kinase activity"/>
    <property type="evidence" value="ECO:0007669"/>
    <property type="project" value="UniProtKB-KW"/>
</dbReference>
<dbReference type="InterPro" id="IPR000719">
    <property type="entry name" value="Prot_kinase_dom"/>
</dbReference>
<keyword evidence="12" id="KW-0325">Glycoprotein</keyword>
<feature type="chain" id="PRO_5013567296" description="non-specific serine/threonine protein kinase" evidence="17">
    <location>
        <begin position="25"/>
        <end position="596"/>
    </location>
</feature>
<keyword evidence="20" id="KW-1185">Reference proteome</keyword>
<dbReference type="InterPro" id="IPR025287">
    <property type="entry name" value="WAK_GUB"/>
</dbReference>
<dbReference type="EC" id="2.7.11.1" evidence="2"/>
<evidence type="ECO:0000256" key="6">
    <source>
        <dbReference type="ARBA" id="ARBA00022729"/>
    </source>
</evidence>
<protein>
    <recommendedName>
        <fullName evidence="2">non-specific serine/threonine protein kinase</fullName>
        <ecNumber evidence="2">2.7.11.1</ecNumber>
    </recommendedName>
</protein>
<evidence type="ECO:0000256" key="13">
    <source>
        <dbReference type="ARBA" id="ARBA00047899"/>
    </source>
</evidence>
<dbReference type="GO" id="GO:0030247">
    <property type="term" value="F:polysaccharide binding"/>
    <property type="evidence" value="ECO:0007669"/>
    <property type="project" value="InterPro"/>
</dbReference>
<dbReference type="InterPro" id="IPR032872">
    <property type="entry name" value="WAK_assoc_C"/>
</dbReference>
<dbReference type="FunFam" id="3.30.200.20:FF:000178">
    <property type="entry name" value="serine/threonine-protein kinase PBS1-like"/>
    <property type="match status" value="1"/>
</dbReference>
<feature type="transmembrane region" description="Helical" evidence="16">
    <location>
        <begin position="272"/>
        <end position="291"/>
    </location>
</feature>
<evidence type="ECO:0000256" key="14">
    <source>
        <dbReference type="ARBA" id="ARBA00048679"/>
    </source>
</evidence>
<dbReference type="GO" id="GO:0016020">
    <property type="term" value="C:membrane"/>
    <property type="evidence" value="ECO:0007669"/>
    <property type="project" value="UniProtKB-SubCell"/>
</dbReference>
<feature type="domain" description="Protein kinase" evidence="18">
    <location>
        <begin position="344"/>
        <end position="596"/>
    </location>
</feature>
<keyword evidence="11 16" id="KW-0472">Membrane</keyword>
<keyword evidence="4" id="KW-0808">Transferase</keyword>
<dbReference type="PANTHER" id="PTHR27009">
    <property type="entry name" value="RUST RESISTANCE KINASE LR10-RELATED"/>
    <property type="match status" value="1"/>
</dbReference>
<dbReference type="InterPro" id="IPR017441">
    <property type="entry name" value="Protein_kinase_ATP_BS"/>
</dbReference>
<comment type="caution">
    <text evidence="19">The sequence shown here is derived from an EMBL/GenBank/DDBJ whole genome shotgun (WGS) entry which is preliminary data.</text>
</comment>
<dbReference type="PROSITE" id="PS00107">
    <property type="entry name" value="PROTEIN_KINASE_ATP"/>
    <property type="match status" value="1"/>
</dbReference>
<dbReference type="FunFam" id="1.10.510.10:FF:001023">
    <property type="entry name" value="Os07g0541700 protein"/>
    <property type="match status" value="1"/>
</dbReference>
<dbReference type="STRING" id="429701.A0A2G9GJ89"/>
<evidence type="ECO:0000256" key="15">
    <source>
        <dbReference type="PROSITE-ProRule" id="PRU10141"/>
    </source>
</evidence>
<dbReference type="GO" id="GO:0005524">
    <property type="term" value="F:ATP binding"/>
    <property type="evidence" value="ECO:0007669"/>
    <property type="project" value="UniProtKB-UniRule"/>
</dbReference>
<evidence type="ECO:0000256" key="3">
    <source>
        <dbReference type="ARBA" id="ARBA00022527"/>
    </source>
</evidence>
<keyword evidence="10 16" id="KW-1133">Transmembrane helix</keyword>
<dbReference type="GO" id="GO:0016787">
    <property type="term" value="F:hydrolase activity"/>
    <property type="evidence" value="ECO:0007669"/>
    <property type="project" value="UniProtKB-KW"/>
</dbReference>
<dbReference type="InterPro" id="IPR001245">
    <property type="entry name" value="Ser-Thr/Tyr_kinase_cat_dom"/>
</dbReference>
<evidence type="ECO:0000256" key="10">
    <source>
        <dbReference type="ARBA" id="ARBA00022989"/>
    </source>
</evidence>
<dbReference type="Pfam" id="PF13947">
    <property type="entry name" value="GUB_WAK_bind"/>
    <property type="match status" value="1"/>
</dbReference>
<accession>A0A2G9GJ89</accession>
<evidence type="ECO:0000256" key="11">
    <source>
        <dbReference type="ARBA" id="ARBA00023136"/>
    </source>
</evidence>
<name>A0A2G9GJ89_9LAMI</name>
<comment type="subcellular location">
    <subcellularLocation>
        <location evidence="1">Membrane</location>
        <topology evidence="1">Single-pass type I membrane protein</topology>
    </subcellularLocation>
</comment>
<evidence type="ECO:0000256" key="16">
    <source>
        <dbReference type="SAM" id="Phobius"/>
    </source>
</evidence>
<evidence type="ECO:0000256" key="12">
    <source>
        <dbReference type="ARBA" id="ARBA00023180"/>
    </source>
</evidence>
<evidence type="ECO:0000256" key="4">
    <source>
        <dbReference type="ARBA" id="ARBA00022679"/>
    </source>
</evidence>
<keyword evidence="5 16" id="KW-0812">Transmembrane</keyword>
<dbReference type="SMART" id="SM00220">
    <property type="entry name" value="S_TKc"/>
    <property type="match status" value="1"/>
</dbReference>
<keyword evidence="8 19" id="KW-0418">Kinase</keyword>
<proteinExistence type="predicted"/>
<dbReference type="Proteomes" id="UP000231279">
    <property type="component" value="Unassembled WGS sequence"/>
</dbReference>
<evidence type="ECO:0000256" key="1">
    <source>
        <dbReference type="ARBA" id="ARBA00004479"/>
    </source>
</evidence>
<dbReference type="Pfam" id="PF14380">
    <property type="entry name" value="WAK_assoc"/>
    <property type="match status" value="1"/>
</dbReference>
<dbReference type="InterPro" id="IPR011009">
    <property type="entry name" value="Kinase-like_dom_sf"/>
</dbReference>
<evidence type="ECO:0000256" key="8">
    <source>
        <dbReference type="ARBA" id="ARBA00022777"/>
    </source>
</evidence>
<dbReference type="GO" id="GO:0106310">
    <property type="term" value="F:protein serine kinase activity"/>
    <property type="evidence" value="ECO:0007669"/>
    <property type="project" value="RHEA"/>
</dbReference>
<keyword evidence="6 17" id="KW-0732">Signal</keyword>
<dbReference type="InterPro" id="IPR045874">
    <property type="entry name" value="LRK10/LRL21-25-like"/>
</dbReference>
<reference evidence="20" key="1">
    <citation type="journal article" date="2018" name="Gigascience">
        <title>Genome assembly of the Pink Ipe (Handroanthus impetiginosus, Bignoniaceae), a highly valued, ecologically keystone Neotropical timber forest tree.</title>
        <authorList>
            <person name="Silva-Junior O.B."/>
            <person name="Grattapaglia D."/>
            <person name="Novaes E."/>
            <person name="Collevatti R.G."/>
        </authorList>
    </citation>
    <scope>NUCLEOTIDE SEQUENCE [LARGE SCALE GENOMIC DNA]</scope>
    <source>
        <strain evidence="20">cv. UFG-1</strain>
    </source>
</reference>
<dbReference type="OrthoDB" id="4062651at2759"/>
<sequence length="596" mass="66751">MDAKLLPLTLIIGLVLLAIPSCVCQYDQQYQACSRTLLQCGNINEIGYPFWGGNRNASCGYPGFELNCQNDVLRLNISSTVYRVRHINNTTQTLRVARDDLWDDTCPRIFTNTSLNFTIFNYSSTANDQNITLHYGCNINQTSTAISPYNFSCSVNGAISWNFFLSRENSGLGNGITCAAVISVPVNQTAASALAMPTTSTNLLQDALNNGFPIQWFADNDNCNRCVRSGGVCGYNQNSGSFSCYCSDRTHEFTCDDNRNGKGGWRSVWQKYVINVLIWAFVIITVIAFLIRKQRKSRVLDQESENLPEKRDQESKNNVNKFLLTHGSLAPKRYSYPEIREITKSFNEKLGQGGYGIVYKGKLPDGQLVAVKVLTEDDENGEEFINEVASISRTSHVNIVNLLGFCHESKKRALIYEYMPNKSLDKFISKSGSHGPDAHLELEKLFDIAVGVARGLEYLHRGCNTRIVHFDIKPQNILLDQDFCPKISEIEAIQSSEDYVLDKIYEHALLKNKELDDLITEENEETARKMSLVGLWCIQTAPSERPSMTKVVEMLEGSLQSIQIPPKPFLSSPWLSGRQFSSSLSVNAEAENSTES</sequence>
<evidence type="ECO:0000256" key="9">
    <source>
        <dbReference type="ARBA" id="ARBA00022840"/>
    </source>
</evidence>
<keyword evidence="19" id="KW-0378">Hydrolase</keyword>
<evidence type="ECO:0000259" key="18">
    <source>
        <dbReference type="PROSITE" id="PS50011"/>
    </source>
</evidence>
<evidence type="ECO:0000256" key="17">
    <source>
        <dbReference type="SAM" id="SignalP"/>
    </source>
</evidence>
<dbReference type="Gene3D" id="3.30.200.20">
    <property type="entry name" value="Phosphorylase Kinase, domain 1"/>
    <property type="match status" value="1"/>
</dbReference>
<keyword evidence="7 15" id="KW-0547">Nucleotide-binding</keyword>
<evidence type="ECO:0000313" key="20">
    <source>
        <dbReference type="Proteomes" id="UP000231279"/>
    </source>
</evidence>
<evidence type="ECO:0000256" key="2">
    <source>
        <dbReference type="ARBA" id="ARBA00012513"/>
    </source>
</evidence>
<feature type="signal peptide" evidence="17">
    <location>
        <begin position="1"/>
        <end position="24"/>
    </location>
</feature>
<dbReference type="InterPro" id="IPR008271">
    <property type="entry name" value="Ser/Thr_kinase_AS"/>
</dbReference>
<comment type="catalytic activity">
    <reaction evidence="14">
        <text>L-seryl-[protein] + ATP = O-phospho-L-seryl-[protein] + ADP + H(+)</text>
        <dbReference type="Rhea" id="RHEA:17989"/>
        <dbReference type="Rhea" id="RHEA-COMP:9863"/>
        <dbReference type="Rhea" id="RHEA-COMP:11604"/>
        <dbReference type="ChEBI" id="CHEBI:15378"/>
        <dbReference type="ChEBI" id="CHEBI:29999"/>
        <dbReference type="ChEBI" id="CHEBI:30616"/>
        <dbReference type="ChEBI" id="CHEBI:83421"/>
        <dbReference type="ChEBI" id="CHEBI:456216"/>
        <dbReference type="EC" id="2.7.11.1"/>
    </reaction>
</comment>
<dbReference type="AlphaFoldDB" id="A0A2G9GJ89"/>
<dbReference type="Gene3D" id="1.10.510.10">
    <property type="entry name" value="Transferase(Phosphotransferase) domain 1"/>
    <property type="match status" value="1"/>
</dbReference>
<comment type="catalytic activity">
    <reaction evidence="13">
        <text>L-threonyl-[protein] + ATP = O-phospho-L-threonyl-[protein] + ADP + H(+)</text>
        <dbReference type="Rhea" id="RHEA:46608"/>
        <dbReference type="Rhea" id="RHEA-COMP:11060"/>
        <dbReference type="Rhea" id="RHEA-COMP:11605"/>
        <dbReference type="ChEBI" id="CHEBI:15378"/>
        <dbReference type="ChEBI" id="CHEBI:30013"/>
        <dbReference type="ChEBI" id="CHEBI:30616"/>
        <dbReference type="ChEBI" id="CHEBI:61977"/>
        <dbReference type="ChEBI" id="CHEBI:456216"/>
        <dbReference type="EC" id="2.7.11.1"/>
    </reaction>
</comment>
<evidence type="ECO:0000256" key="7">
    <source>
        <dbReference type="ARBA" id="ARBA00022741"/>
    </source>
</evidence>
<dbReference type="EMBL" id="NKXS01004812">
    <property type="protein sequence ID" value="PIN05318.1"/>
    <property type="molecule type" value="Genomic_DNA"/>
</dbReference>
<keyword evidence="3 19" id="KW-0723">Serine/threonine-protein kinase</keyword>
<keyword evidence="9 15" id="KW-0067">ATP-binding</keyword>
<dbReference type="Pfam" id="PF07714">
    <property type="entry name" value="PK_Tyr_Ser-Thr"/>
    <property type="match status" value="1"/>
</dbReference>
<dbReference type="SUPFAM" id="SSF56112">
    <property type="entry name" value="Protein kinase-like (PK-like)"/>
    <property type="match status" value="1"/>
</dbReference>
<evidence type="ECO:0000313" key="19">
    <source>
        <dbReference type="EMBL" id="PIN05318.1"/>
    </source>
</evidence>
<feature type="binding site" evidence="15">
    <location>
        <position position="372"/>
    </location>
    <ligand>
        <name>ATP</name>
        <dbReference type="ChEBI" id="CHEBI:30616"/>
    </ligand>
</feature>